<evidence type="ECO:0000256" key="11">
    <source>
        <dbReference type="ARBA" id="ARBA00023136"/>
    </source>
</evidence>
<feature type="transmembrane region" description="Helical" evidence="15">
    <location>
        <begin position="130"/>
        <end position="152"/>
    </location>
</feature>
<feature type="compositionally biased region" description="Acidic residues" evidence="14">
    <location>
        <begin position="227"/>
        <end position="242"/>
    </location>
</feature>
<dbReference type="AlphaFoldDB" id="A0A381PDT1"/>
<dbReference type="SMART" id="SM00382">
    <property type="entry name" value="AAA"/>
    <property type="match status" value="1"/>
</dbReference>
<evidence type="ECO:0000256" key="10">
    <source>
        <dbReference type="ARBA" id="ARBA00023125"/>
    </source>
</evidence>
<dbReference type="InterPro" id="IPR027417">
    <property type="entry name" value="P-loop_NTPase"/>
</dbReference>
<dbReference type="PANTHER" id="PTHR22683:SF41">
    <property type="entry name" value="DNA TRANSLOCASE FTSK"/>
    <property type="match status" value="1"/>
</dbReference>
<evidence type="ECO:0000313" key="17">
    <source>
        <dbReference type="EMBL" id="SUZ63633.1"/>
    </source>
</evidence>
<accession>A0A381PDT1</accession>
<evidence type="ECO:0000256" key="3">
    <source>
        <dbReference type="ARBA" id="ARBA00022475"/>
    </source>
</evidence>
<dbReference type="GO" id="GO:0005524">
    <property type="term" value="F:ATP binding"/>
    <property type="evidence" value="ECO:0007669"/>
    <property type="project" value="UniProtKB-KW"/>
</dbReference>
<evidence type="ECO:0000256" key="6">
    <source>
        <dbReference type="ARBA" id="ARBA00022741"/>
    </source>
</evidence>
<evidence type="ECO:0000256" key="2">
    <source>
        <dbReference type="ARBA" id="ARBA00006474"/>
    </source>
</evidence>
<dbReference type="SMART" id="SM00843">
    <property type="entry name" value="Ftsk_gamma"/>
    <property type="match status" value="1"/>
</dbReference>
<keyword evidence="3" id="KW-1003">Cell membrane</keyword>
<dbReference type="CDD" id="cd01127">
    <property type="entry name" value="TrwB_TraG_TraD_VirD4"/>
    <property type="match status" value="1"/>
</dbReference>
<evidence type="ECO:0000256" key="8">
    <source>
        <dbReference type="ARBA" id="ARBA00022840"/>
    </source>
</evidence>
<dbReference type="Pfam" id="PF17854">
    <property type="entry name" value="FtsK_alpha"/>
    <property type="match status" value="1"/>
</dbReference>
<keyword evidence="4" id="KW-0132">Cell division</keyword>
<evidence type="ECO:0000256" key="14">
    <source>
        <dbReference type="SAM" id="MobiDB-lite"/>
    </source>
</evidence>
<dbReference type="GO" id="GO:0051301">
    <property type="term" value="P:cell division"/>
    <property type="evidence" value="ECO:0007669"/>
    <property type="project" value="UniProtKB-KW"/>
</dbReference>
<keyword evidence="6" id="KW-0547">Nucleotide-binding</keyword>
<keyword evidence="11 15" id="KW-0472">Membrane</keyword>
<dbReference type="InterPro" id="IPR025199">
    <property type="entry name" value="FtsK_4TM"/>
</dbReference>
<evidence type="ECO:0000256" key="7">
    <source>
        <dbReference type="ARBA" id="ARBA00022829"/>
    </source>
</evidence>
<evidence type="ECO:0000256" key="1">
    <source>
        <dbReference type="ARBA" id="ARBA00004651"/>
    </source>
</evidence>
<feature type="region of interest" description="Disordered" evidence="14">
    <location>
        <begin position="220"/>
        <end position="284"/>
    </location>
</feature>
<dbReference type="PANTHER" id="PTHR22683">
    <property type="entry name" value="SPORULATION PROTEIN RELATED"/>
    <property type="match status" value="1"/>
</dbReference>
<feature type="transmembrane region" description="Helical" evidence="15">
    <location>
        <begin position="59"/>
        <end position="78"/>
    </location>
</feature>
<dbReference type="PROSITE" id="PS50901">
    <property type="entry name" value="FTSK"/>
    <property type="match status" value="1"/>
</dbReference>
<evidence type="ECO:0000256" key="15">
    <source>
        <dbReference type="SAM" id="Phobius"/>
    </source>
</evidence>
<dbReference type="GO" id="GO:0005886">
    <property type="term" value="C:plasma membrane"/>
    <property type="evidence" value="ECO:0007669"/>
    <property type="project" value="UniProtKB-SubCell"/>
</dbReference>
<dbReference type="InterPro" id="IPR002543">
    <property type="entry name" value="FtsK_dom"/>
</dbReference>
<evidence type="ECO:0000256" key="13">
    <source>
        <dbReference type="ARBA" id="ARBA00025923"/>
    </source>
</evidence>
<dbReference type="InterPro" id="IPR018541">
    <property type="entry name" value="Ftsk_gamma"/>
</dbReference>
<gene>
    <name evidence="17" type="ORF">METZ01_LOCUS16487</name>
</gene>
<dbReference type="GO" id="GO:0007059">
    <property type="term" value="P:chromosome segregation"/>
    <property type="evidence" value="ECO:0007669"/>
    <property type="project" value="UniProtKB-KW"/>
</dbReference>
<feature type="transmembrane region" description="Helical" evidence="15">
    <location>
        <begin position="7"/>
        <end position="26"/>
    </location>
</feature>
<dbReference type="Pfam" id="PF13491">
    <property type="entry name" value="FtsK_4TM"/>
    <property type="match status" value="1"/>
</dbReference>
<dbReference type="InterPro" id="IPR036388">
    <property type="entry name" value="WH-like_DNA-bd_sf"/>
</dbReference>
<dbReference type="Pfam" id="PF09397">
    <property type="entry name" value="FtsK_gamma"/>
    <property type="match status" value="1"/>
</dbReference>
<keyword evidence="7" id="KW-0159">Chromosome partition</keyword>
<evidence type="ECO:0000256" key="4">
    <source>
        <dbReference type="ARBA" id="ARBA00022618"/>
    </source>
</evidence>
<proteinExistence type="inferred from homology"/>
<comment type="subunit">
    <text evidence="13">Homohexamer. Forms a ring that surrounds DNA.</text>
</comment>
<keyword evidence="10" id="KW-0238">DNA-binding</keyword>
<feature type="compositionally biased region" description="Acidic residues" evidence="14">
    <location>
        <begin position="256"/>
        <end position="268"/>
    </location>
</feature>
<keyword evidence="9 15" id="KW-1133">Transmembrane helix</keyword>
<keyword evidence="12" id="KW-0131">Cell cycle</keyword>
<dbReference type="SUPFAM" id="SSF46785">
    <property type="entry name" value="Winged helix' DNA-binding domain"/>
    <property type="match status" value="1"/>
</dbReference>
<evidence type="ECO:0000256" key="12">
    <source>
        <dbReference type="ARBA" id="ARBA00023306"/>
    </source>
</evidence>
<evidence type="ECO:0000256" key="9">
    <source>
        <dbReference type="ARBA" id="ARBA00022989"/>
    </source>
</evidence>
<evidence type="ECO:0000256" key="5">
    <source>
        <dbReference type="ARBA" id="ARBA00022692"/>
    </source>
</evidence>
<evidence type="ECO:0000259" key="16">
    <source>
        <dbReference type="PROSITE" id="PS50901"/>
    </source>
</evidence>
<keyword evidence="5 15" id="KW-0812">Transmembrane</keyword>
<dbReference type="Gene3D" id="3.40.50.300">
    <property type="entry name" value="P-loop containing nucleotide triphosphate hydrolases"/>
    <property type="match status" value="1"/>
</dbReference>
<sequence>MDRKREIIGILLILVSLFVLLSLMTYDAAEEPTISPNIAISNRAGIFGVYIGHFFIKMAVGYVSFILPIIGIAWGWVLFSRKIPQFLGKLTVHTLLMGLIVSVLLGLMAVTRDAESYQASGLVGATLAKLFHDFLGTIGTAILLLASSFVVIRGYFNWNFYDQVEKVGTLLSGVVKREQKIKAEKSVEAQKREHTEKLLGRLQERREFENEAFAPPDEQVVEKTEVSEEPEEETIAEVEETETTLPVREETPFGESEPETEIEEEEKVSEEPPVSATGEEHGGDYTIGQEVIEEEVDFDATVEDVPKRAYQLPSVDYLDHYEEIVPSASDSELVDKAEFLTQSLATFGVEGHVVNIAPGPVITLFEVEPAEGVRVNKFVQLSDDLARVMRAPRVRVIAPIPGKSSVGIEIPNENPSIVYLRSVVNSEKFISSASILTVALGKTTSGENFIIELDKLPHLLIAGTTGSGKSVCINTIVSSLLYRSTPQEVRFILIDPKKLEMAAYRSLEKHHLITAEDIDEYVVTTPENAVLALRAAEKEMGRRYDVLADAVVRNIQEYRDKAEKDDSLENMPYIVVIIDELADLMLRAPKEVEQSIARLAQMARAVGIHLVLATQRPSVDVITGVIKANFPARIAFQVATKVDSRTIIDINGAEKLLGRGDMLFLPPGTSDAIRLHNSFVTLEEINRIVKHIESQPTADEIKLEGTKTQLGVEGDLGGPEEHQDELLTDAIRLVITHQQGSISLIQRRFRVGYSRAARLIDQMEQLGIVGPFTGSKAREVLVDESYLQVLDDDESP</sequence>
<protein>
    <recommendedName>
        <fullName evidence="16">FtsK domain-containing protein</fullName>
    </recommendedName>
</protein>
<dbReference type="Gene3D" id="1.10.10.10">
    <property type="entry name" value="Winged helix-like DNA-binding domain superfamily/Winged helix DNA-binding domain"/>
    <property type="match status" value="1"/>
</dbReference>
<dbReference type="SUPFAM" id="SSF52540">
    <property type="entry name" value="P-loop containing nucleoside triphosphate hydrolases"/>
    <property type="match status" value="1"/>
</dbReference>
<dbReference type="EMBL" id="UINC01000921">
    <property type="protein sequence ID" value="SUZ63633.1"/>
    <property type="molecule type" value="Genomic_DNA"/>
</dbReference>
<dbReference type="GO" id="GO:0003677">
    <property type="term" value="F:DNA binding"/>
    <property type="evidence" value="ECO:0007669"/>
    <property type="project" value="UniProtKB-KW"/>
</dbReference>
<keyword evidence="8" id="KW-0067">ATP-binding</keyword>
<comment type="subcellular location">
    <subcellularLocation>
        <location evidence="1">Cell membrane</location>
        <topology evidence="1">Multi-pass membrane protein</topology>
    </subcellularLocation>
</comment>
<dbReference type="InterPro" id="IPR003593">
    <property type="entry name" value="AAA+_ATPase"/>
</dbReference>
<dbReference type="InterPro" id="IPR041027">
    <property type="entry name" value="FtsK_alpha"/>
</dbReference>
<organism evidence="17">
    <name type="scientific">marine metagenome</name>
    <dbReference type="NCBI Taxonomy" id="408172"/>
    <lineage>
        <taxon>unclassified sequences</taxon>
        <taxon>metagenomes</taxon>
        <taxon>ecological metagenomes</taxon>
    </lineage>
</organism>
<feature type="transmembrane region" description="Helical" evidence="15">
    <location>
        <begin position="90"/>
        <end position="110"/>
    </location>
</feature>
<reference evidence="17" key="1">
    <citation type="submission" date="2018-05" db="EMBL/GenBank/DDBJ databases">
        <authorList>
            <person name="Lanie J.A."/>
            <person name="Ng W.-L."/>
            <person name="Kazmierczak K.M."/>
            <person name="Andrzejewski T.M."/>
            <person name="Davidsen T.M."/>
            <person name="Wayne K.J."/>
            <person name="Tettelin H."/>
            <person name="Glass J.I."/>
            <person name="Rusch D."/>
            <person name="Podicherti R."/>
            <person name="Tsui H.-C.T."/>
            <person name="Winkler M.E."/>
        </authorList>
    </citation>
    <scope>NUCLEOTIDE SEQUENCE</scope>
</reference>
<dbReference type="InterPro" id="IPR050206">
    <property type="entry name" value="FtsK/SpoIIIE/SftA"/>
</dbReference>
<dbReference type="Gene3D" id="3.30.980.40">
    <property type="match status" value="1"/>
</dbReference>
<name>A0A381PDT1_9ZZZZ</name>
<dbReference type="Pfam" id="PF01580">
    <property type="entry name" value="FtsK_SpoIIIE"/>
    <property type="match status" value="1"/>
</dbReference>
<dbReference type="InterPro" id="IPR036390">
    <property type="entry name" value="WH_DNA-bd_sf"/>
</dbReference>
<feature type="domain" description="FtsK" evidence="16">
    <location>
        <begin position="446"/>
        <end position="645"/>
    </location>
</feature>
<comment type="similarity">
    <text evidence="2">Belongs to the FtsK/SpoIIIE/SftA family.</text>
</comment>